<dbReference type="GO" id="GO:0015288">
    <property type="term" value="F:porin activity"/>
    <property type="evidence" value="ECO:0007669"/>
    <property type="project" value="InterPro"/>
</dbReference>
<dbReference type="Pfam" id="PF04966">
    <property type="entry name" value="OprB"/>
    <property type="match status" value="1"/>
</dbReference>
<keyword evidence="3" id="KW-0812">Transmembrane</keyword>
<dbReference type="AlphaFoldDB" id="A0A0A1FER0"/>
<evidence type="ECO:0000256" key="1">
    <source>
        <dbReference type="ARBA" id="ARBA00008769"/>
    </source>
</evidence>
<comment type="similarity">
    <text evidence="1 2">Belongs to the OprB family.</text>
</comment>
<dbReference type="Proteomes" id="UP000030302">
    <property type="component" value="Chromosome"/>
</dbReference>
<feature type="chain" id="PRO_5007227578" evidence="2">
    <location>
        <begin position="30"/>
        <end position="455"/>
    </location>
</feature>
<dbReference type="RefSeq" id="WP_052135223.1">
    <property type="nucleotide sequence ID" value="NZ_CP009962.1"/>
</dbReference>
<dbReference type="KEGG" id="care:LT85_3097"/>
<dbReference type="EMBL" id="CP009962">
    <property type="protein sequence ID" value="AIY42255.1"/>
    <property type="molecule type" value="Genomic_DNA"/>
</dbReference>
<dbReference type="InterPro" id="IPR007049">
    <property type="entry name" value="Carb-sel_porin_OprB"/>
</dbReference>
<dbReference type="GO" id="GO:0008643">
    <property type="term" value="P:carbohydrate transport"/>
    <property type="evidence" value="ECO:0007669"/>
    <property type="project" value="InterPro"/>
</dbReference>
<evidence type="ECO:0000256" key="2">
    <source>
        <dbReference type="RuleBase" id="RU363072"/>
    </source>
</evidence>
<gene>
    <name evidence="3" type="ORF">LT85_3097</name>
</gene>
<proteinExistence type="inferred from homology"/>
<reference evidence="4" key="1">
    <citation type="journal article" date="2014" name="Soil Biol. Biochem.">
        <title>Structure and function of bacterial communities in ageing soils: Insights from the Mendocino ecological staircase.</title>
        <authorList>
            <person name="Uroz S."/>
            <person name="Tech J.J."/>
            <person name="Sawaya N.A."/>
            <person name="Frey-Klett P."/>
            <person name="Leveau J.H.J."/>
        </authorList>
    </citation>
    <scope>NUCLEOTIDE SEQUENCE [LARGE SCALE GENOMIC DNA]</scope>
    <source>
        <strain evidence="4">Cal35</strain>
    </source>
</reference>
<protein>
    <submittedName>
        <fullName evidence="3">OmpA-like transmembrane domain</fullName>
    </submittedName>
</protein>
<dbReference type="STRING" id="279058.LT85_3097"/>
<feature type="signal peptide" evidence="2">
    <location>
        <begin position="1"/>
        <end position="29"/>
    </location>
</feature>
<evidence type="ECO:0000313" key="3">
    <source>
        <dbReference type="EMBL" id="AIY42255.1"/>
    </source>
</evidence>
<dbReference type="Gene3D" id="2.40.160.180">
    <property type="entry name" value="Carbohydrate-selective porin OprB"/>
    <property type="match status" value="1"/>
</dbReference>
<keyword evidence="3" id="KW-0472">Membrane</keyword>
<sequence>MFQRKKTNPVFLSLFALCLCLAISPQARADDTGQAISVPQDQSSSEPWSVHGQATFVNQWHPSFTAPYGGANSLDSNGQNNETFDLSVMIGRRLWQGAELWINPEIDQGFGLSNTLGVAGYPSGEAYKVGANAPYLRLPRLFLRQVIGLDGPRQQLESALGQLAGSQPVNNVTLTVGKFSVVDIFDTNSYAHDPRSDFLNWSLIDGGSFDYAADPWGFTVGAAVEWNQDRWTLRGGVFQLSETPNAKMSGVHFRQRSFMTELEERHQWQGHPGKLKLLVFINQGDMASYQNALQLANLTGGVPDVSQVRRYSSNPGVVLNFEQELTSDLGVFARASANGGHKETYEFTEINRSVAAGLSLAGNRWGRPDDKVGVAGVVNALSSDARQYFAAGGTGLLIGDGQLNYAREKIAEIYYSMRLNSCLKLSADYQRVVNPAYNKDRGPVSFYALRLHAEY</sequence>
<dbReference type="OrthoDB" id="5755240at2"/>
<dbReference type="GO" id="GO:0016020">
    <property type="term" value="C:membrane"/>
    <property type="evidence" value="ECO:0007669"/>
    <property type="project" value="InterPro"/>
</dbReference>
<evidence type="ECO:0000313" key="4">
    <source>
        <dbReference type="Proteomes" id="UP000030302"/>
    </source>
</evidence>
<dbReference type="InterPro" id="IPR038673">
    <property type="entry name" value="OprB_sf"/>
</dbReference>
<keyword evidence="4" id="KW-1185">Reference proteome</keyword>
<organism evidence="3 4">
    <name type="scientific">Collimonas arenae</name>
    <dbReference type="NCBI Taxonomy" id="279058"/>
    <lineage>
        <taxon>Bacteria</taxon>
        <taxon>Pseudomonadati</taxon>
        <taxon>Pseudomonadota</taxon>
        <taxon>Betaproteobacteria</taxon>
        <taxon>Burkholderiales</taxon>
        <taxon>Oxalobacteraceae</taxon>
        <taxon>Collimonas</taxon>
    </lineage>
</organism>
<name>A0A0A1FER0_9BURK</name>
<keyword evidence="2" id="KW-0732">Signal</keyword>
<dbReference type="HOGENOM" id="CLU_545978_0_0_4"/>
<accession>A0A0A1FER0</accession>